<accession>A0A3A3EKS7</accession>
<evidence type="ECO:0000313" key="2">
    <source>
        <dbReference type="Proteomes" id="UP000265938"/>
    </source>
</evidence>
<dbReference type="EMBL" id="QYSE01000009">
    <property type="protein sequence ID" value="RJF32071.1"/>
    <property type="molecule type" value="Genomic_DNA"/>
</dbReference>
<sequence length="206" mass="24291">MSDNSDIKLGLTQFIKYTLKGSGAQARAVREIKYQDEYHPAFDYWKVLREGIIKYHSEGHNNDYLYTLLNSVEQKKQENYREAVKKYLKFMKNKNVQWFDPGRAFWSIENMKVRSTPELGLIIDGQPHLIKLYFTGKKEKMDKRICKDSLTLMQSSIFDTEPSNETKFSILNIQKSKLITNDKLNQDDLIALEAQAIQFMYIWKKI</sequence>
<reference evidence="1 2" key="1">
    <citation type="submission" date="2018-09" db="EMBL/GenBank/DDBJ databases">
        <title>Identification of marine bacteria producing industrial enzymes.</title>
        <authorList>
            <person name="Cheng T.H."/>
            <person name="Saidin J."/>
            <person name="Muhd D.D."/>
            <person name="Isa M.N.M."/>
            <person name="Bakar M.F.A."/>
            <person name="Ismail N."/>
        </authorList>
    </citation>
    <scope>NUCLEOTIDE SEQUENCE [LARGE SCALE GENOMIC DNA]</scope>
    <source>
        <strain evidence="1 2">MNAD 1.6</strain>
    </source>
</reference>
<dbReference type="AlphaFoldDB" id="A0A3A3EKS7"/>
<evidence type="ECO:0000313" key="1">
    <source>
        <dbReference type="EMBL" id="RJF32071.1"/>
    </source>
</evidence>
<dbReference type="Proteomes" id="UP000265938">
    <property type="component" value="Unassembled WGS sequence"/>
</dbReference>
<organism evidence="1 2">
    <name type="scientific">Pseudoalteromonas gelatinilytica</name>
    <dbReference type="NCBI Taxonomy" id="1703256"/>
    <lineage>
        <taxon>Bacteria</taxon>
        <taxon>Pseudomonadati</taxon>
        <taxon>Pseudomonadota</taxon>
        <taxon>Gammaproteobacteria</taxon>
        <taxon>Alteromonadales</taxon>
        <taxon>Pseudoalteromonadaceae</taxon>
        <taxon>Pseudoalteromonas</taxon>
    </lineage>
</organism>
<proteinExistence type="predicted"/>
<comment type="caution">
    <text evidence="1">The sequence shown here is derived from an EMBL/GenBank/DDBJ whole genome shotgun (WGS) entry which is preliminary data.</text>
</comment>
<name>A0A3A3EKS7_9GAMM</name>
<protein>
    <submittedName>
        <fullName evidence="1">Uncharacterized protein</fullName>
    </submittedName>
</protein>
<gene>
    <name evidence="1" type="ORF">D4741_20075</name>
</gene>